<dbReference type="GO" id="GO:0006935">
    <property type="term" value="P:chemotaxis"/>
    <property type="evidence" value="ECO:0007669"/>
    <property type="project" value="UniProtKB-KW"/>
</dbReference>
<evidence type="ECO:0000256" key="1">
    <source>
        <dbReference type="ARBA" id="ARBA00004272"/>
    </source>
</evidence>
<sequence length="463" mass="54036">MVYAILDYLVQPYIHSYGAAFGMYMDLRGTIFEAYRIIPFLLVAALCGSFCSTIYAIAINFIYRFFALEREGRLRYFSGKRLLTWIFIPIVSAVLWVTNNSIWLSPNPELNDYMRNRTREKYELDIDRTSYTACLYWRIDQNGNQILSWKDMIGALGLYHMMTIPFVTIVYFGIKSYWKIKEILKQGESEYSKRLQIQLYKALVAQTLIPMTFLFFPIGIFLTSPLIGIDIEWASLPITFLYAFYPAVDPIPNMIFIEEYRIAVHTGSGWVINNWIFLRPDSEKTEYLRSRVKEKYDFDIDKTSYTGGLYWRTDPYGNQYLSMKDMIGALGLNQLFAIPLVTIIYFGRKSYAKIKELLKQGESEYSKKLQLQLHKALVAQTVIPMIFLFVPIGCFLTFPFFKIDIEWASRLITFLYTVYPAIDPIPTIVFIDNYRMAISNFIRRILGKPQISIVSHEMTADAH</sequence>
<evidence type="ECO:0000256" key="2">
    <source>
        <dbReference type="ARBA" id="ARBA00022475"/>
    </source>
</evidence>
<keyword evidence="7 19" id="KW-1133">Transmembrane helix</keyword>
<dbReference type="PANTHER" id="PTHR22943:SF251">
    <property type="entry name" value="SEVEN TM RECEPTOR"/>
    <property type="match status" value="1"/>
</dbReference>
<keyword evidence="11" id="KW-0325">Glycoprotein</keyword>
<keyword evidence="9 19" id="KW-0472">Membrane</keyword>
<dbReference type="EMBL" id="CP092624">
    <property type="protein sequence ID" value="UMM32833.1"/>
    <property type="molecule type" value="Genomic_DNA"/>
</dbReference>
<keyword evidence="5 19" id="KW-0812">Transmembrane</keyword>
<evidence type="ECO:0000256" key="6">
    <source>
        <dbReference type="ARBA" id="ARBA00022725"/>
    </source>
</evidence>
<feature type="transmembrane region" description="Helical" evidence="19">
    <location>
        <begin position="82"/>
        <end position="104"/>
    </location>
</feature>
<dbReference type="AlphaFoldDB" id="A0AAE9F1R6"/>
<feature type="transmembrane region" description="Helical" evidence="19">
    <location>
        <begin position="377"/>
        <end position="401"/>
    </location>
</feature>
<feature type="transmembrane region" description="Helical" evidence="19">
    <location>
        <begin position="413"/>
        <end position="434"/>
    </location>
</feature>
<keyword evidence="4" id="KW-0716">Sensory transduction</keyword>
<dbReference type="InterPro" id="IPR018247">
    <property type="entry name" value="EF_Hand_1_Ca_BS"/>
</dbReference>
<feature type="transmembrane region" description="Helical" evidence="19">
    <location>
        <begin position="199"/>
        <end position="220"/>
    </location>
</feature>
<dbReference type="PROSITE" id="PS00018">
    <property type="entry name" value="EF_HAND_1"/>
    <property type="match status" value="1"/>
</dbReference>
<evidence type="ECO:0000256" key="18">
    <source>
        <dbReference type="ARBA" id="ARBA00082489"/>
    </source>
</evidence>
<evidence type="ECO:0000256" key="16">
    <source>
        <dbReference type="ARBA" id="ARBA00067967"/>
    </source>
</evidence>
<keyword evidence="2" id="KW-1003">Cell membrane</keyword>
<dbReference type="PANTHER" id="PTHR22943">
    <property type="entry name" value="7-TRANSMEMBRANE DOMAIN RECEPTOR C.ELEGANS"/>
    <property type="match status" value="1"/>
</dbReference>
<keyword evidence="8" id="KW-0969">Cilium</keyword>
<dbReference type="Proteomes" id="UP000829354">
    <property type="component" value="Chromosome V"/>
</dbReference>
<keyword evidence="12" id="KW-0966">Cell projection</keyword>
<protein>
    <recommendedName>
        <fullName evidence="16">Serpentine receptor class r-10</fullName>
    </recommendedName>
    <alternativeName>
        <fullName evidence="17">Odorant response abnormal protein 10</fullName>
    </alternativeName>
    <alternativeName>
        <fullName evidence="18">Olfactory receptor 10</fullName>
    </alternativeName>
</protein>
<evidence type="ECO:0000256" key="14">
    <source>
        <dbReference type="ARBA" id="ARBA00061678"/>
    </source>
</evidence>
<dbReference type="Pfam" id="PF10326">
    <property type="entry name" value="7TM_GPCR_Str"/>
    <property type="match status" value="2"/>
</dbReference>
<feature type="transmembrane region" description="Helical" evidence="19">
    <location>
        <begin position="37"/>
        <end position="62"/>
    </location>
</feature>
<name>A0AAE9F1R6_CAEBR</name>
<keyword evidence="3" id="KW-0145">Chemotaxis</keyword>
<evidence type="ECO:0000256" key="10">
    <source>
        <dbReference type="ARBA" id="ARBA00023170"/>
    </source>
</evidence>
<dbReference type="InterPro" id="IPR019428">
    <property type="entry name" value="7TM_GPCR_serpentine_rcpt_Str"/>
</dbReference>
<accession>A0AAE9F1R6</accession>
<evidence type="ECO:0000256" key="12">
    <source>
        <dbReference type="ARBA" id="ARBA00023273"/>
    </source>
</evidence>
<evidence type="ECO:0000256" key="19">
    <source>
        <dbReference type="SAM" id="Phobius"/>
    </source>
</evidence>
<evidence type="ECO:0000256" key="3">
    <source>
        <dbReference type="ARBA" id="ARBA00022500"/>
    </source>
</evidence>
<evidence type="ECO:0000256" key="9">
    <source>
        <dbReference type="ARBA" id="ARBA00023136"/>
    </source>
</evidence>
<reference evidence="20 21" key="1">
    <citation type="submission" date="2022-04" db="EMBL/GenBank/DDBJ databases">
        <title>Chromosome-level reference genomes for two strains of Caenorhabditis briggsae: an improved platform for comparative genomics.</title>
        <authorList>
            <person name="Stevens L."/>
            <person name="Andersen E."/>
        </authorList>
    </citation>
    <scope>NUCLEOTIDE SEQUENCE [LARGE SCALE GENOMIC DNA]</scope>
    <source>
        <strain evidence="20">VX34</strain>
        <tissue evidence="20">Whole-organism</tissue>
    </source>
</reference>
<evidence type="ECO:0000256" key="8">
    <source>
        <dbReference type="ARBA" id="ARBA00023069"/>
    </source>
</evidence>
<comment type="subunit">
    <text evidence="15">Interacts with odr-4.</text>
</comment>
<feature type="transmembrane region" description="Helical" evidence="19">
    <location>
        <begin position="326"/>
        <end position="346"/>
    </location>
</feature>
<evidence type="ECO:0000256" key="13">
    <source>
        <dbReference type="ARBA" id="ARBA00054965"/>
    </source>
</evidence>
<dbReference type="GO" id="GO:0060170">
    <property type="term" value="C:ciliary membrane"/>
    <property type="evidence" value="ECO:0007669"/>
    <property type="project" value="UniProtKB-SubCell"/>
</dbReference>
<comment type="subcellular location">
    <subcellularLocation>
        <location evidence="1">Cell projection</location>
        <location evidence="1">Cilium membrane</location>
        <topology evidence="1">Multi-pass membrane protein</topology>
    </subcellularLocation>
</comment>
<gene>
    <name evidence="20" type="ORF">L5515_006503</name>
</gene>
<proteinExistence type="inferred from homology"/>
<comment type="similarity">
    <text evidence="14">Belongs to the nematode receptor-like protein str family.</text>
</comment>
<comment type="function">
    <text evidence="13">An odorant receptor which affects chemotaxis to the volatile odorant diacetyl. Specifies AWA neuronal cell fate via the odr-7 pathway.</text>
</comment>
<keyword evidence="21" id="KW-1185">Reference proteome</keyword>
<feature type="transmembrane region" description="Helical" evidence="19">
    <location>
        <begin position="158"/>
        <end position="178"/>
    </location>
</feature>
<evidence type="ECO:0000313" key="21">
    <source>
        <dbReference type="Proteomes" id="UP000829354"/>
    </source>
</evidence>
<evidence type="ECO:0000256" key="7">
    <source>
        <dbReference type="ARBA" id="ARBA00022989"/>
    </source>
</evidence>
<dbReference type="SUPFAM" id="SSF81321">
    <property type="entry name" value="Family A G protein-coupled receptor-like"/>
    <property type="match status" value="2"/>
</dbReference>
<dbReference type="FunFam" id="1.20.1070.10:FF:000128">
    <property type="entry name" value="Seven TM Receptor"/>
    <property type="match status" value="2"/>
</dbReference>
<evidence type="ECO:0000256" key="4">
    <source>
        <dbReference type="ARBA" id="ARBA00022606"/>
    </source>
</evidence>
<dbReference type="GO" id="GO:0007608">
    <property type="term" value="P:sensory perception of smell"/>
    <property type="evidence" value="ECO:0007669"/>
    <property type="project" value="UniProtKB-KW"/>
</dbReference>
<evidence type="ECO:0000256" key="5">
    <source>
        <dbReference type="ARBA" id="ARBA00022692"/>
    </source>
</evidence>
<keyword evidence="10" id="KW-0675">Receptor</keyword>
<evidence type="ECO:0000256" key="17">
    <source>
        <dbReference type="ARBA" id="ARBA00078653"/>
    </source>
</evidence>
<evidence type="ECO:0000313" key="20">
    <source>
        <dbReference type="EMBL" id="UMM32833.1"/>
    </source>
</evidence>
<evidence type="ECO:0000256" key="11">
    <source>
        <dbReference type="ARBA" id="ARBA00023180"/>
    </source>
</evidence>
<evidence type="ECO:0000256" key="15">
    <source>
        <dbReference type="ARBA" id="ARBA00064300"/>
    </source>
</evidence>
<keyword evidence="6" id="KW-0552">Olfaction</keyword>
<organism evidence="20 21">
    <name type="scientific">Caenorhabditis briggsae</name>
    <dbReference type="NCBI Taxonomy" id="6238"/>
    <lineage>
        <taxon>Eukaryota</taxon>
        <taxon>Metazoa</taxon>
        <taxon>Ecdysozoa</taxon>
        <taxon>Nematoda</taxon>
        <taxon>Chromadorea</taxon>
        <taxon>Rhabditida</taxon>
        <taxon>Rhabditina</taxon>
        <taxon>Rhabditomorpha</taxon>
        <taxon>Rhabditoidea</taxon>
        <taxon>Rhabditidae</taxon>
        <taxon>Peloderinae</taxon>
        <taxon>Caenorhabditis</taxon>
    </lineage>
</organism>